<dbReference type="Gene3D" id="1.10.1900.10">
    <property type="entry name" value="c-terminal domain of poly(a) binding protein"/>
    <property type="match status" value="1"/>
</dbReference>
<dbReference type="SMART" id="SM00517">
    <property type="entry name" value="PolyA"/>
    <property type="match status" value="1"/>
</dbReference>
<dbReference type="PROSITE" id="PS51309">
    <property type="entry name" value="PABC"/>
    <property type="match status" value="1"/>
</dbReference>
<dbReference type="Pfam" id="PF00658">
    <property type="entry name" value="MLLE"/>
    <property type="match status" value="1"/>
</dbReference>
<dbReference type="AlphaFoldDB" id="A0A059PZV0"/>
<reference evidence="2" key="1">
    <citation type="submission" date="2013-05" db="EMBL/GenBank/DDBJ databases">
        <title>Building the sugarcane genome for biotechnology and identifying evolutionary trends.</title>
        <authorList>
            <person name="De Setta N."/>
            <person name="Monteiro-Vitorello C.B."/>
            <person name="Metcalfe C.J."/>
            <person name="Cruz G.M.Q."/>
            <person name="Del Bem L.E."/>
            <person name="Vicentini R."/>
            <person name="Nogueira F.T.S."/>
            <person name="Campos R.A."/>
            <person name="Nunes S.L."/>
            <person name="Turrini P.C.G."/>
            <person name="Vieira A.P."/>
            <person name="Cruz E.A.O."/>
            <person name="Correa T.C.S."/>
            <person name="Hotta C.T."/>
            <person name="de Mello-Varani A."/>
            <person name="Vautrin S."/>
            <person name="Trindade A.S."/>
            <person name="Vilela M.M."/>
            <person name="Horta C.L."/>
            <person name="Sato P.M."/>
            <person name="de Andrade R.F."/>
            <person name="Nishiyama M.Y."/>
            <person name="Cardoso-Silva C.B."/>
            <person name="Scortecci K.C."/>
            <person name="Garcia A.A.F."/>
            <person name="Carneiro M.S."/>
            <person name="Kim C."/>
            <person name="Paterson A.H."/>
            <person name="Berges H."/>
            <person name="D'Hont A."/>
            <person name="de-Souza A.P."/>
            <person name="Souza G.M."/>
            <person name="Vincentz M."/>
            <person name="Kitajima J.P."/>
            <person name="Van Sluys M.-A."/>
        </authorList>
    </citation>
    <scope>NUCLEOTIDE SEQUENCE</scope>
</reference>
<dbReference type="InterPro" id="IPR036053">
    <property type="entry name" value="PABP-dom"/>
</dbReference>
<name>A0A059PZV0_9POAL</name>
<accession>A0A059PZV0</accession>
<dbReference type="SUPFAM" id="SSF63570">
    <property type="entry name" value="PABC (PABP) domain"/>
    <property type="match status" value="1"/>
</dbReference>
<dbReference type="EMBL" id="KF184693">
    <property type="protein sequence ID" value="AGT16204.1"/>
    <property type="molecule type" value="Genomic_DNA"/>
</dbReference>
<evidence type="ECO:0000259" key="1">
    <source>
        <dbReference type="PROSITE" id="PS51309"/>
    </source>
</evidence>
<gene>
    <name evidence="2" type="ORF">SHCRBa_019_K12_R_80</name>
</gene>
<protein>
    <submittedName>
        <fullName evidence="2">Poly(A)-binding protein</fullName>
    </submittedName>
</protein>
<organism evidence="2">
    <name type="scientific">Saccharum hybrid cultivar R570</name>
    <dbReference type="NCBI Taxonomy" id="131158"/>
    <lineage>
        <taxon>Eukaryota</taxon>
        <taxon>Viridiplantae</taxon>
        <taxon>Streptophyta</taxon>
        <taxon>Embryophyta</taxon>
        <taxon>Tracheophyta</taxon>
        <taxon>Spermatophyta</taxon>
        <taxon>Magnoliopsida</taxon>
        <taxon>Liliopsida</taxon>
        <taxon>Poales</taxon>
        <taxon>Poaceae</taxon>
        <taxon>PACMAD clade</taxon>
        <taxon>Panicoideae</taxon>
        <taxon>Andropogonodae</taxon>
        <taxon>Andropogoneae</taxon>
        <taxon>Saccharinae</taxon>
        <taxon>Saccharum</taxon>
        <taxon>Saccharum officinarum species complex</taxon>
    </lineage>
</organism>
<evidence type="ECO:0000313" key="2">
    <source>
        <dbReference type="EMBL" id="AGT16204.1"/>
    </source>
</evidence>
<feature type="domain" description="PABC" evidence="1">
    <location>
        <begin position="10"/>
        <end position="87"/>
    </location>
</feature>
<dbReference type="GO" id="GO:0003723">
    <property type="term" value="F:RNA binding"/>
    <property type="evidence" value="ECO:0007669"/>
    <property type="project" value="InterPro"/>
</dbReference>
<dbReference type="InterPro" id="IPR002004">
    <property type="entry name" value="PABP_HYD_C"/>
</dbReference>
<proteinExistence type="predicted"/>
<sequence>MMPMVQQGHQPQLTAGRRVDNAGIQQPILFDEILYPLAEQLEREQATKVTAMLLKMDQTEVLHLLELPDTLKAMFAEAMEVLRSAQHLQQSNASHEQQLVMLSLNDGVVSLNGGVVSS</sequence>